<accession>A0A0X8NVN5</accession>
<evidence type="ECO:0000256" key="1">
    <source>
        <dbReference type="ARBA" id="ARBA00004429"/>
    </source>
</evidence>
<dbReference type="InterPro" id="IPR043429">
    <property type="entry name" value="ArtM/GltK/GlnP/TcyL/YhdX-like"/>
</dbReference>
<gene>
    <name evidence="11" type="ORF">AL504_03570</name>
</gene>
<evidence type="ECO:0000313" key="11">
    <source>
        <dbReference type="EMBL" id="AMG35199.1"/>
    </source>
</evidence>
<dbReference type="PROSITE" id="PS50928">
    <property type="entry name" value="ABC_TM1"/>
    <property type="match status" value="1"/>
</dbReference>
<dbReference type="Gene3D" id="1.10.3720.10">
    <property type="entry name" value="MetI-like"/>
    <property type="match status" value="1"/>
</dbReference>
<organism evidence="11 12">
    <name type="scientific">Alcaligenes xylosoxydans xylosoxydans</name>
    <name type="common">Achromobacter xylosoxidans</name>
    <dbReference type="NCBI Taxonomy" id="85698"/>
    <lineage>
        <taxon>Bacteria</taxon>
        <taxon>Pseudomonadati</taxon>
        <taxon>Pseudomonadota</taxon>
        <taxon>Betaproteobacteria</taxon>
        <taxon>Burkholderiales</taxon>
        <taxon>Alcaligenaceae</taxon>
        <taxon>Achromobacter</taxon>
    </lineage>
</organism>
<dbReference type="Proteomes" id="UP000060602">
    <property type="component" value="Chromosome"/>
</dbReference>
<feature type="domain" description="ABC transmembrane type-1" evidence="10">
    <location>
        <begin position="80"/>
        <end position="369"/>
    </location>
</feature>
<feature type="transmembrane region" description="Helical" evidence="9">
    <location>
        <begin position="84"/>
        <end position="104"/>
    </location>
</feature>
<comment type="subcellular location">
    <subcellularLocation>
        <location evidence="1">Cell inner membrane</location>
        <topology evidence="1">Multi-pass membrane protein</topology>
    </subcellularLocation>
    <subcellularLocation>
        <location evidence="9">Cell membrane</location>
        <topology evidence="9">Multi-pass membrane protein</topology>
    </subcellularLocation>
</comment>
<evidence type="ECO:0000256" key="8">
    <source>
        <dbReference type="ARBA" id="ARBA00023136"/>
    </source>
</evidence>
<keyword evidence="7 9" id="KW-1133">Transmembrane helix</keyword>
<keyword evidence="8 9" id="KW-0472">Membrane</keyword>
<feature type="transmembrane region" description="Helical" evidence="9">
    <location>
        <begin position="12"/>
        <end position="33"/>
    </location>
</feature>
<dbReference type="EMBL" id="CP014060">
    <property type="protein sequence ID" value="AMG35199.1"/>
    <property type="molecule type" value="Genomic_DNA"/>
</dbReference>
<evidence type="ECO:0000313" key="12">
    <source>
        <dbReference type="Proteomes" id="UP000060602"/>
    </source>
</evidence>
<dbReference type="RefSeq" id="WP_061071206.1">
    <property type="nucleotide sequence ID" value="NZ_CP014060.2"/>
</dbReference>
<evidence type="ECO:0000256" key="3">
    <source>
        <dbReference type="ARBA" id="ARBA00022448"/>
    </source>
</evidence>
<keyword evidence="6" id="KW-0029">Amino-acid transport</keyword>
<evidence type="ECO:0000256" key="9">
    <source>
        <dbReference type="RuleBase" id="RU363032"/>
    </source>
</evidence>
<keyword evidence="4" id="KW-1003">Cell membrane</keyword>
<comment type="similarity">
    <text evidence="2">Belongs to the binding-protein-dependent transport system permease family. HisMQ subfamily.</text>
</comment>
<dbReference type="PANTHER" id="PTHR30614">
    <property type="entry name" value="MEMBRANE COMPONENT OF AMINO ACID ABC TRANSPORTER"/>
    <property type="match status" value="1"/>
</dbReference>
<evidence type="ECO:0000256" key="6">
    <source>
        <dbReference type="ARBA" id="ARBA00022970"/>
    </source>
</evidence>
<feature type="transmembrane region" description="Helical" evidence="9">
    <location>
        <begin position="177"/>
        <end position="195"/>
    </location>
</feature>
<dbReference type="Pfam" id="PF00528">
    <property type="entry name" value="BPD_transp_1"/>
    <property type="match status" value="1"/>
</dbReference>
<dbReference type="CDD" id="cd06261">
    <property type="entry name" value="TM_PBP2"/>
    <property type="match status" value="1"/>
</dbReference>
<evidence type="ECO:0000256" key="4">
    <source>
        <dbReference type="ARBA" id="ARBA00022475"/>
    </source>
</evidence>
<evidence type="ECO:0000256" key="2">
    <source>
        <dbReference type="ARBA" id="ARBA00010072"/>
    </source>
</evidence>
<evidence type="ECO:0000259" key="10">
    <source>
        <dbReference type="PROSITE" id="PS50928"/>
    </source>
</evidence>
<name>A0A0X8NVN5_ALCXX</name>
<proteinExistence type="inferred from homology"/>
<protein>
    <submittedName>
        <fullName evidence="11">Amino acid ABC transporter permease</fullName>
    </submittedName>
</protein>
<dbReference type="InterPro" id="IPR035906">
    <property type="entry name" value="MetI-like_sf"/>
</dbReference>
<dbReference type="GO" id="GO:0043190">
    <property type="term" value="C:ATP-binding cassette (ABC) transporter complex"/>
    <property type="evidence" value="ECO:0007669"/>
    <property type="project" value="InterPro"/>
</dbReference>
<dbReference type="InterPro" id="IPR000515">
    <property type="entry name" value="MetI-like"/>
</dbReference>
<feature type="transmembrane region" description="Helical" evidence="9">
    <location>
        <begin position="207"/>
        <end position="226"/>
    </location>
</feature>
<reference evidence="12" key="1">
    <citation type="submission" date="2015-12" db="EMBL/GenBank/DDBJ databases">
        <title>FDA dAtabase for Regulatory Grade micrObial Sequences (FDA-ARGOS): Supporting development and validation of Infectious Disease Dx tests.</title>
        <authorList>
            <person name="Case J."/>
            <person name="Tallon L."/>
            <person name="Sadzewicz L."/>
            <person name="Sengamalay N."/>
            <person name="Ott S."/>
            <person name="Godinez A."/>
            <person name="Nagaraj S."/>
            <person name="Nadendla S."/>
            <person name="Sichtig H."/>
        </authorList>
    </citation>
    <scope>NUCLEOTIDE SEQUENCE [LARGE SCALE GENOMIC DNA]</scope>
    <source>
        <strain evidence="12">FDAARGOS_147</strain>
    </source>
</reference>
<evidence type="ECO:0000256" key="5">
    <source>
        <dbReference type="ARBA" id="ARBA00022692"/>
    </source>
</evidence>
<dbReference type="InterPro" id="IPR010065">
    <property type="entry name" value="AA_ABC_transptr_permease_3TM"/>
</dbReference>
<feature type="transmembrane region" description="Helical" evidence="9">
    <location>
        <begin position="351"/>
        <end position="372"/>
    </location>
</feature>
<dbReference type="SUPFAM" id="SSF161098">
    <property type="entry name" value="MetI-like"/>
    <property type="match status" value="1"/>
</dbReference>
<dbReference type="GO" id="GO:0006865">
    <property type="term" value="P:amino acid transport"/>
    <property type="evidence" value="ECO:0007669"/>
    <property type="project" value="UniProtKB-KW"/>
</dbReference>
<keyword evidence="5 9" id="KW-0812">Transmembrane</keyword>
<evidence type="ECO:0000256" key="7">
    <source>
        <dbReference type="ARBA" id="ARBA00022989"/>
    </source>
</evidence>
<dbReference type="GO" id="GO:0022857">
    <property type="term" value="F:transmembrane transporter activity"/>
    <property type="evidence" value="ECO:0007669"/>
    <property type="project" value="InterPro"/>
</dbReference>
<keyword evidence="3 9" id="KW-0813">Transport</keyword>
<dbReference type="NCBIfam" id="TIGR01726">
    <property type="entry name" value="HEQRo_perm_3TM"/>
    <property type="match status" value="1"/>
</dbReference>
<dbReference type="AlphaFoldDB" id="A0A0X8NVN5"/>
<dbReference type="PANTHER" id="PTHR30614:SF37">
    <property type="entry name" value="AMINO-ACID ABC TRANSPORTER PERMEASE PROTEIN YHDX-RELATED"/>
    <property type="match status" value="1"/>
</dbReference>
<sequence length="382" mass="40992">MFKRLWFDGRARAVLAQLLIACAFIGTVGWLAWNAHANLTQRGIAMGFDYLGEAARFPIAESLLAYQPTDSYGRAFLVGLVNTLYISALVIVASTLLGFALALARRSRHPLVTGVATVYLEAVRNTPLVVQLLFWYSLVTINLPPARQALQPLPGVFLSVRGLFFPSLSLQGDTQPLWWALGAAALLLWGAWRLARRSVGGRVPWRGLGLLAAVALVAAAAGWGGASLHTDVPALRGLNFAGGSAFTPEFTALLVGLTIYSAAFSGEIIRGGIDAVPAGQWEAAHSLGLKPGAALRWIVVPQALRVIIPPMTSQYLSIIKNTTLALAVGYPDLSFVITTTINQTGQAIEGVAVLMAVYLSISLSVSLFMNLYNRRILRTQRA</sequence>